<dbReference type="AlphaFoldDB" id="A0A9P7JX24"/>
<feature type="transmembrane region" description="Helical" evidence="1">
    <location>
        <begin position="228"/>
        <end position="246"/>
    </location>
</feature>
<dbReference type="OrthoDB" id="2993276at2759"/>
<comment type="caution">
    <text evidence="3">The sequence shown here is derived from an EMBL/GenBank/DDBJ whole genome shotgun (WGS) entry which is preliminary data.</text>
</comment>
<feature type="transmembrane region" description="Helical" evidence="1">
    <location>
        <begin position="80"/>
        <end position="99"/>
    </location>
</feature>
<accession>A0A9P7JX24</accession>
<dbReference type="Proteomes" id="UP000823399">
    <property type="component" value="Unassembled WGS sequence"/>
</dbReference>
<evidence type="ECO:0000313" key="4">
    <source>
        <dbReference type="Proteomes" id="UP000823399"/>
    </source>
</evidence>
<gene>
    <name evidence="3" type="ORF">F5147DRAFT_23403</name>
</gene>
<dbReference type="Pfam" id="PF20151">
    <property type="entry name" value="DUF6533"/>
    <property type="match status" value="1"/>
</dbReference>
<reference evidence="3" key="1">
    <citation type="journal article" date="2020" name="New Phytol.">
        <title>Comparative genomics reveals dynamic genome evolution in host specialist ectomycorrhizal fungi.</title>
        <authorList>
            <person name="Lofgren L.A."/>
            <person name="Nguyen N.H."/>
            <person name="Vilgalys R."/>
            <person name="Ruytinx J."/>
            <person name="Liao H.L."/>
            <person name="Branco S."/>
            <person name="Kuo A."/>
            <person name="LaButti K."/>
            <person name="Lipzen A."/>
            <person name="Andreopoulos W."/>
            <person name="Pangilinan J."/>
            <person name="Riley R."/>
            <person name="Hundley H."/>
            <person name="Na H."/>
            <person name="Barry K."/>
            <person name="Grigoriev I.V."/>
            <person name="Stajich J.E."/>
            <person name="Kennedy P.G."/>
        </authorList>
    </citation>
    <scope>NUCLEOTIDE SEQUENCE</scope>
    <source>
        <strain evidence="3">FC423</strain>
    </source>
</reference>
<sequence>MMPRSLQFTTYIYMSMATFWTYDYACSLHEEWSFLLRSHWTKVKGLYIVTRYLPFIMLAMNLCMSFTPNENPGKCGALDRISSGFGMLLAVCSECFFILRTYALWNKNRILLIAVLSTCFTFLVVSLSIAVDATVAVTYATSAIPGIMGCYWSSTSYWLFIPFLFFCIFELELMILTLIRAIQNWRTNPSHLYVILVNHNISYYACGFLFSVTNVFTSLLLKYSYHTMFYNFQFMILAILATRMHLHLWQTDRHPHGSSTLASIPMSEMPSVNSTV</sequence>
<keyword evidence="1" id="KW-0812">Transmembrane</keyword>
<keyword evidence="1" id="KW-0472">Membrane</keyword>
<feature type="transmembrane region" description="Helical" evidence="1">
    <location>
        <begin position="46"/>
        <end position="68"/>
    </location>
</feature>
<evidence type="ECO:0000259" key="2">
    <source>
        <dbReference type="Pfam" id="PF20151"/>
    </source>
</evidence>
<dbReference type="RefSeq" id="XP_041296453.1">
    <property type="nucleotide sequence ID" value="XM_041428750.1"/>
</dbReference>
<name>A0A9P7JX24_9AGAM</name>
<protein>
    <recommendedName>
        <fullName evidence="2">DUF6533 domain-containing protein</fullName>
    </recommendedName>
</protein>
<keyword evidence="4" id="KW-1185">Reference proteome</keyword>
<feature type="transmembrane region" description="Helical" evidence="1">
    <location>
        <begin position="111"/>
        <end position="137"/>
    </location>
</feature>
<dbReference type="GeneID" id="64691009"/>
<organism evidence="3 4">
    <name type="scientific">Suillus discolor</name>
    <dbReference type="NCBI Taxonomy" id="1912936"/>
    <lineage>
        <taxon>Eukaryota</taxon>
        <taxon>Fungi</taxon>
        <taxon>Dikarya</taxon>
        <taxon>Basidiomycota</taxon>
        <taxon>Agaricomycotina</taxon>
        <taxon>Agaricomycetes</taxon>
        <taxon>Agaricomycetidae</taxon>
        <taxon>Boletales</taxon>
        <taxon>Suillineae</taxon>
        <taxon>Suillaceae</taxon>
        <taxon>Suillus</taxon>
    </lineage>
</organism>
<evidence type="ECO:0000313" key="3">
    <source>
        <dbReference type="EMBL" id="KAG2114340.1"/>
    </source>
</evidence>
<feature type="transmembrane region" description="Helical" evidence="1">
    <location>
        <begin position="191"/>
        <end position="216"/>
    </location>
</feature>
<feature type="transmembrane region" description="Helical" evidence="1">
    <location>
        <begin position="157"/>
        <end position="179"/>
    </location>
</feature>
<keyword evidence="1" id="KW-1133">Transmembrane helix</keyword>
<evidence type="ECO:0000256" key="1">
    <source>
        <dbReference type="SAM" id="Phobius"/>
    </source>
</evidence>
<feature type="domain" description="DUF6533" evidence="2">
    <location>
        <begin position="11"/>
        <end position="56"/>
    </location>
</feature>
<dbReference type="EMBL" id="JABBWM010000010">
    <property type="protein sequence ID" value="KAG2114340.1"/>
    <property type="molecule type" value="Genomic_DNA"/>
</dbReference>
<dbReference type="InterPro" id="IPR045340">
    <property type="entry name" value="DUF6533"/>
</dbReference>
<proteinExistence type="predicted"/>